<dbReference type="OrthoDB" id="3365698at2759"/>
<accession>A0A9P5TIS9</accession>
<proteinExistence type="predicted"/>
<gene>
    <name evidence="1" type="ORF">CPB84DRAFT_1751469</name>
</gene>
<dbReference type="EMBL" id="JADNYJ010000142">
    <property type="protein sequence ID" value="KAF8880225.1"/>
    <property type="molecule type" value="Genomic_DNA"/>
</dbReference>
<evidence type="ECO:0008006" key="3">
    <source>
        <dbReference type="Google" id="ProtNLM"/>
    </source>
</evidence>
<protein>
    <recommendedName>
        <fullName evidence="3">F-box domain-containing protein</fullName>
    </recommendedName>
</protein>
<organism evidence="1 2">
    <name type="scientific">Gymnopilus junonius</name>
    <name type="common">Spectacular rustgill mushroom</name>
    <name type="synonym">Gymnopilus spectabilis subsp. junonius</name>
    <dbReference type="NCBI Taxonomy" id="109634"/>
    <lineage>
        <taxon>Eukaryota</taxon>
        <taxon>Fungi</taxon>
        <taxon>Dikarya</taxon>
        <taxon>Basidiomycota</taxon>
        <taxon>Agaricomycotina</taxon>
        <taxon>Agaricomycetes</taxon>
        <taxon>Agaricomycetidae</taxon>
        <taxon>Agaricales</taxon>
        <taxon>Agaricineae</taxon>
        <taxon>Hymenogastraceae</taxon>
        <taxon>Gymnopilus</taxon>
    </lineage>
</organism>
<dbReference type="Proteomes" id="UP000724874">
    <property type="component" value="Unassembled WGS sequence"/>
</dbReference>
<keyword evidence="2" id="KW-1185">Reference proteome</keyword>
<dbReference type="AlphaFoldDB" id="A0A9P5TIS9"/>
<comment type="caution">
    <text evidence="1">The sequence shown here is derived from an EMBL/GenBank/DDBJ whole genome shotgun (WGS) entry which is preliminary data.</text>
</comment>
<dbReference type="Gene3D" id="3.80.10.10">
    <property type="entry name" value="Ribonuclease Inhibitor"/>
    <property type="match status" value="1"/>
</dbReference>
<evidence type="ECO:0000313" key="1">
    <source>
        <dbReference type="EMBL" id="KAF8880225.1"/>
    </source>
</evidence>
<sequence>MSSKADRAFQKYLSDLENTIKNARFQDLYLPDAPIPSPDQIKILRFFVHCVRSLMQVINQDPRSKLPAYERQVKHACKEGNKYIAEHERLAAPLRRIPLGVMRKIFIYVSQYSTRVLHEDSRIAFNPFELGCVPWEVTQVCHAWREVAHGTQALWRNLPPIDLDKKYTEEAGYIDFLTTLLLRSGTFPISFLLRGKNFTSVSHQVTKLLASHAVRWERVILVIPLKGFRALEDARGRLDNLTTLSINWAECRRRDCEGTHDLFSYAPLLEYVRIQGEPVGEIVVPHRFLKDLRLKGGKMDVGGVLSSTRLANLCMVDVVGDDESIVNPQLRTEMSDLISLRIHRADGVSLVEPLLKALVAPRLSDLEISLDSSSKVILPAVFSMLRRSAPNTSCLTHLYLNCWFEKLGEFHHLLRVLPLLTHLKISLPFPQDVIHLSSSTSEDENLWLLAPSLEVCAFTVGDNTTTTVSDDVIKAITCLARARCDLREVIQFINTVIKAGSPRPPPVTWEKKSKEDTRTPLRALYICAPGSEIEALQTRFTNIFEEFAEGDDKQHNDKIEVAGVEKNVRKRIQKHYESQGQRVDFEKTHCSIVYLPKSNGKPDSL</sequence>
<reference evidence="1" key="1">
    <citation type="submission" date="2020-11" db="EMBL/GenBank/DDBJ databases">
        <authorList>
            <consortium name="DOE Joint Genome Institute"/>
            <person name="Ahrendt S."/>
            <person name="Riley R."/>
            <person name="Andreopoulos W."/>
            <person name="LaButti K."/>
            <person name="Pangilinan J."/>
            <person name="Ruiz-duenas F.J."/>
            <person name="Barrasa J.M."/>
            <person name="Sanchez-Garcia M."/>
            <person name="Camarero S."/>
            <person name="Miyauchi S."/>
            <person name="Serrano A."/>
            <person name="Linde D."/>
            <person name="Babiker R."/>
            <person name="Drula E."/>
            <person name="Ayuso-Fernandez I."/>
            <person name="Pacheco R."/>
            <person name="Padilla G."/>
            <person name="Ferreira P."/>
            <person name="Barriuso J."/>
            <person name="Kellner H."/>
            <person name="Castanera R."/>
            <person name="Alfaro M."/>
            <person name="Ramirez L."/>
            <person name="Pisabarro A.G."/>
            <person name="Kuo A."/>
            <person name="Tritt A."/>
            <person name="Lipzen A."/>
            <person name="He G."/>
            <person name="Yan M."/>
            <person name="Ng V."/>
            <person name="Cullen D."/>
            <person name="Martin F."/>
            <person name="Rosso M.-N."/>
            <person name="Henrissat B."/>
            <person name="Hibbett D."/>
            <person name="Martinez A.T."/>
            <person name="Grigoriev I.V."/>
        </authorList>
    </citation>
    <scope>NUCLEOTIDE SEQUENCE</scope>
    <source>
        <strain evidence="1">AH 44721</strain>
    </source>
</reference>
<name>A0A9P5TIS9_GYMJU</name>
<evidence type="ECO:0000313" key="2">
    <source>
        <dbReference type="Proteomes" id="UP000724874"/>
    </source>
</evidence>
<dbReference type="InterPro" id="IPR032675">
    <property type="entry name" value="LRR_dom_sf"/>
</dbReference>